<dbReference type="SUPFAM" id="SSF53448">
    <property type="entry name" value="Nucleotide-diphospho-sugar transferases"/>
    <property type="match status" value="1"/>
</dbReference>
<evidence type="ECO:0000313" key="2">
    <source>
        <dbReference type="EMBL" id="MDT0260019.1"/>
    </source>
</evidence>
<comment type="caution">
    <text evidence="2">The sequence shown here is derived from an EMBL/GenBank/DDBJ whole genome shotgun (WGS) entry which is preliminary data.</text>
</comment>
<dbReference type="PANTHER" id="PTHR43777">
    <property type="entry name" value="MOLYBDENUM COFACTOR CYTIDYLYLTRANSFERASE"/>
    <property type="match status" value="1"/>
</dbReference>
<dbReference type="CDD" id="cd04182">
    <property type="entry name" value="GT_2_like_f"/>
    <property type="match status" value="1"/>
</dbReference>
<dbReference type="Pfam" id="PF12804">
    <property type="entry name" value="NTP_transf_3"/>
    <property type="match status" value="1"/>
</dbReference>
<dbReference type="InterPro" id="IPR029044">
    <property type="entry name" value="Nucleotide-diphossugar_trans"/>
</dbReference>
<name>A0ABU2J601_9ACTN</name>
<feature type="domain" description="MobA-like NTP transferase" evidence="1">
    <location>
        <begin position="12"/>
        <end position="190"/>
    </location>
</feature>
<gene>
    <name evidence="2" type="ORF">RM423_01275</name>
</gene>
<dbReference type="RefSeq" id="WP_311421217.1">
    <property type="nucleotide sequence ID" value="NZ_JAVREH010000001.1"/>
</dbReference>
<proteinExistence type="predicted"/>
<dbReference type="Proteomes" id="UP001183176">
    <property type="component" value="Unassembled WGS sequence"/>
</dbReference>
<accession>A0ABU2J601</accession>
<organism evidence="2 3">
    <name type="scientific">Jatrophihabitans lederbergiae</name>
    <dbReference type="NCBI Taxonomy" id="3075547"/>
    <lineage>
        <taxon>Bacteria</taxon>
        <taxon>Bacillati</taxon>
        <taxon>Actinomycetota</taxon>
        <taxon>Actinomycetes</taxon>
        <taxon>Jatrophihabitantales</taxon>
        <taxon>Jatrophihabitantaceae</taxon>
        <taxon>Jatrophihabitans</taxon>
    </lineage>
</organism>
<dbReference type="Gene3D" id="3.90.550.10">
    <property type="entry name" value="Spore Coat Polysaccharide Biosynthesis Protein SpsA, Chain A"/>
    <property type="match status" value="1"/>
</dbReference>
<evidence type="ECO:0000313" key="3">
    <source>
        <dbReference type="Proteomes" id="UP001183176"/>
    </source>
</evidence>
<sequence length="223" mass="22521">MPTAGGCSGVIGIVLAAGAGRRLGQPKAEIMVAGERLVDRAVRTLRAGGCAEVLAVVRSAELVVPGARTVVNPDPDAGMGSSLRCGLDAAPSGAAAGPGGADVPEGAGGPDAPFDAALPDACLITLVDLYDVEAAEVASVLDAFRAGAGIVAVRRAGQRSHPVLVSRRWYAALAASAVGDQGGRSFFADRVADTVFVDVPDSISDIDTPQDLRQARRRAAQRG</sequence>
<dbReference type="EMBL" id="JAVREH010000001">
    <property type="protein sequence ID" value="MDT0260019.1"/>
    <property type="molecule type" value="Genomic_DNA"/>
</dbReference>
<dbReference type="PANTHER" id="PTHR43777:SF1">
    <property type="entry name" value="MOLYBDENUM COFACTOR CYTIDYLYLTRANSFERASE"/>
    <property type="match status" value="1"/>
</dbReference>
<dbReference type="InterPro" id="IPR025877">
    <property type="entry name" value="MobA-like_NTP_Trfase"/>
</dbReference>
<protein>
    <submittedName>
        <fullName evidence="2">Nucleotidyltransferase family protein</fullName>
    </submittedName>
</protein>
<evidence type="ECO:0000259" key="1">
    <source>
        <dbReference type="Pfam" id="PF12804"/>
    </source>
</evidence>
<keyword evidence="3" id="KW-1185">Reference proteome</keyword>
<reference evidence="3" key="1">
    <citation type="submission" date="2023-07" db="EMBL/GenBank/DDBJ databases">
        <title>30 novel species of actinomycetes from the DSMZ collection.</title>
        <authorList>
            <person name="Nouioui I."/>
        </authorList>
    </citation>
    <scope>NUCLEOTIDE SEQUENCE [LARGE SCALE GENOMIC DNA]</scope>
    <source>
        <strain evidence="3">DSM 44399</strain>
    </source>
</reference>